<organism evidence="4 5">
    <name type="scientific">Burkholderia ubonensis</name>
    <dbReference type="NCBI Taxonomy" id="101571"/>
    <lineage>
        <taxon>Bacteria</taxon>
        <taxon>Pseudomonadati</taxon>
        <taxon>Pseudomonadota</taxon>
        <taxon>Betaproteobacteria</taxon>
        <taxon>Burkholderiales</taxon>
        <taxon>Burkholderiaceae</taxon>
        <taxon>Burkholderia</taxon>
        <taxon>Burkholderia cepacia complex</taxon>
    </lineage>
</organism>
<dbReference type="GO" id="GO:0004789">
    <property type="term" value="F:thiamine-phosphate diphosphorylase activity"/>
    <property type="evidence" value="ECO:0007669"/>
    <property type="project" value="TreeGrafter"/>
</dbReference>
<sequence>MQHSTKLPLTYLVTPEPPADKPLAGFLADLERALKAGIRLVQLRAKTVTAVQYAGLAEQALTCCRRYDARLLLNAPPEVAETLQADGMHLTSTRLMACSSRPLPAGFLVSAACHDANQIQHANRIGVDLLTLSPVLPTATHTTAEPLGWPRFRELAALTSIPIYALGGMSADTLAEARDAGAYGVAAIRALWGGVVEKS</sequence>
<evidence type="ECO:0000313" key="4">
    <source>
        <dbReference type="EMBL" id="KUZ89630.1"/>
    </source>
</evidence>
<dbReference type="RefSeq" id="WP_059633799.1">
    <property type="nucleotide sequence ID" value="NZ_LOTK01000044.1"/>
</dbReference>
<comment type="pathway">
    <text evidence="1">Cofactor biosynthesis; thiamine diphosphate biosynthesis.</text>
</comment>
<gene>
    <name evidence="4" type="ORF">WI38_15835</name>
</gene>
<evidence type="ECO:0000259" key="3">
    <source>
        <dbReference type="Pfam" id="PF02581"/>
    </source>
</evidence>
<dbReference type="PANTHER" id="PTHR20857">
    <property type="entry name" value="THIAMINE-PHOSPHATE PYROPHOSPHORYLASE"/>
    <property type="match status" value="1"/>
</dbReference>
<dbReference type="PANTHER" id="PTHR20857:SF15">
    <property type="entry name" value="THIAMINE-PHOSPHATE SYNTHASE"/>
    <property type="match status" value="1"/>
</dbReference>
<reference evidence="4 5" key="1">
    <citation type="submission" date="2015-11" db="EMBL/GenBank/DDBJ databases">
        <title>Expanding the genomic diversity of Burkholderia species for the development of highly accurate diagnostics.</title>
        <authorList>
            <person name="Sahl J."/>
            <person name="Keim P."/>
            <person name="Wagner D."/>
        </authorList>
    </citation>
    <scope>NUCLEOTIDE SEQUENCE [LARGE SCALE GENOMIC DNA]</scope>
    <source>
        <strain evidence="4 5">RF32-BP4</strain>
    </source>
</reference>
<dbReference type="GO" id="GO:0009228">
    <property type="term" value="P:thiamine biosynthetic process"/>
    <property type="evidence" value="ECO:0007669"/>
    <property type="project" value="UniProtKB-KW"/>
</dbReference>
<name>A0A102K5S9_9BURK</name>
<dbReference type="SUPFAM" id="SSF51391">
    <property type="entry name" value="Thiamin phosphate synthase"/>
    <property type="match status" value="1"/>
</dbReference>
<feature type="domain" description="Thiamine phosphate synthase/TenI" evidence="3">
    <location>
        <begin position="11"/>
        <end position="191"/>
    </location>
</feature>
<dbReference type="CDD" id="cd00564">
    <property type="entry name" value="TMP_TenI"/>
    <property type="match status" value="1"/>
</dbReference>
<evidence type="ECO:0000256" key="1">
    <source>
        <dbReference type="ARBA" id="ARBA00004948"/>
    </source>
</evidence>
<dbReference type="AlphaFoldDB" id="A0A102K5S9"/>
<keyword evidence="2" id="KW-0784">Thiamine biosynthesis</keyword>
<accession>A0A102K5S9</accession>
<dbReference type="Gene3D" id="3.20.20.70">
    <property type="entry name" value="Aldolase class I"/>
    <property type="match status" value="1"/>
</dbReference>
<evidence type="ECO:0000313" key="5">
    <source>
        <dbReference type="Proteomes" id="UP000065521"/>
    </source>
</evidence>
<dbReference type="EMBL" id="LOTN01000034">
    <property type="protein sequence ID" value="KUZ89630.1"/>
    <property type="molecule type" value="Genomic_DNA"/>
</dbReference>
<evidence type="ECO:0000256" key="2">
    <source>
        <dbReference type="ARBA" id="ARBA00022977"/>
    </source>
</evidence>
<protein>
    <submittedName>
        <fullName evidence="4">Thiamine-phosphate pyrophosphorylase</fullName>
    </submittedName>
</protein>
<comment type="caution">
    <text evidence="4">The sequence shown here is derived from an EMBL/GenBank/DDBJ whole genome shotgun (WGS) entry which is preliminary data.</text>
</comment>
<dbReference type="Pfam" id="PF02581">
    <property type="entry name" value="TMP-TENI"/>
    <property type="match status" value="1"/>
</dbReference>
<proteinExistence type="predicted"/>
<dbReference type="InterPro" id="IPR013785">
    <property type="entry name" value="Aldolase_TIM"/>
</dbReference>
<dbReference type="InterPro" id="IPR022998">
    <property type="entry name" value="ThiamineP_synth_TenI"/>
</dbReference>
<dbReference type="GO" id="GO:0005737">
    <property type="term" value="C:cytoplasm"/>
    <property type="evidence" value="ECO:0007669"/>
    <property type="project" value="TreeGrafter"/>
</dbReference>
<dbReference type="Proteomes" id="UP000065521">
    <property type="component" value="Unassembled WGS sequence"/>
</dbReference>
<dbReference type="InterPro" id="IPR036206">
    <property type="entry name" value="ThiamineP_synth_sf"/>
</dbReference>